<proteinExistence type="predicted"/>
<feature type="signal peptide" evidence="1">
    <location>
        <begin position="1"/>
        <end position="19"/>
    </location>
</feature>
<feature type="chain" id="PRO_5020262477" evidence="1">
    <location>
        <begin position="20"/>
        <end position="281"/>
    </location>
</feature>
<evidence type="ECO:0000256" key="1">
    <source>
        <dbReference type="SAM" id="SignalP"/>
    </source>
</evidence>
<gene>
    <name evidence="2" type="ORF">DCC35_13300</name>
</gene>
<dbReference type="KEGG" id="fpf:DCC35_13300"/>
<accession>A0A4D7JI22</accession>
<keyword evidence="3" id="KW-1185">Reference proteome</keyword>
<dbReference type="RefSeq" id="WP_137091246.1">
    <property type="nucleotide sequence ID" value="NZ_CP028923.1"/>
</dbReference>
<evidence type="ECO:0000313" key="3">
    <source>
        <dbReference type="Proteomes" id="UP000298616"/>
    </source>
</evidence>
<dbReference type="AlphaFoldDB" id="A0A4D7JI22"/>
<organism evidence="2 3">
    <name type="scientific">Mangrovivirga cuniculi</name>
    <dbReference type="NCBI Taxonomy" id="2715131"/>
    <lineage>
        <taxon>Bacteria</taxon>
        <taxon>Pseudomonadati</taxon>
        <taxon>Bacteroidota</taxon>
        <taxon>Cytophagia</taxon>
        <taxon>Cytophagales</taxon>
        <taxon>Mangrovivirgaceae</taxon>
        <taxon>Mangrovivirga</taxon>
    </lineage>
</organism>
<dbReference type="Proteomes" id="UP000298616">
    <property type="component" value="Chromosome"/>
</dbReference>
<sequence length="281" mass="32941">MKYILLFLTCIFSVLTVSAQINPADSSVQVISYWNLNETQYYTIHEERMTLKDGDTSSYLIIKYDVAISVIDSSESAYLMSWNFENVESGPGNKENKIHDSMMKGLTFKYYTDEYGKLRKLINTKEVKANLIKKVDSLEKMNDIALSYQALSDRIEKNTREKINQFHEFHGSELIYKESYEFEAELLGFHTLEEEEAQVTTYVWLDDVDLEDYTYILQKEQQANEELIKKIFTQNSDQQPVYSTWTASRIHDSGWVIYSVREIEQKTSEYIKSEKTIIELD</sequence>
<evidence type="ECO:0000313" key="2">
    <source>
        <dbReference type="EMBL" id="QCK15649.1"/>
    </source>
</evidence>
<name>A0A4D7JI22_9BACT</name>
<dbReference type="OrthoDB" id="796401at2"/>
<keyword evidence="1" id="KW-0732">Signal</keyword>
<protein>
    <submittedName>
        <fullName evidence="2">Uncharacterized protein</fullName>
    </submittedName>
</protein>
<dbReference type="EMBL" id="CP028923">
    <property type="protein sequence ID" value="QCK15649.1"/>
    <property type="molecule type" value="Genomic_DNA"/>
</dbReference>
<reference evidence="2 3" key="1">
    <citation type="submission" date="2018-04" db="EMBL/GenBank/DDBJ databases">
        <title>Complete genome uncultured novel isolate.</title>
        <authorList>
            <person name="Merlino G."/>
        </authorList>
    </citation>
    <scope>NUCLEOTIDE SEQUENCE [LARGE SCALE GENOMIC DNA]</scope>
    <source>
        <strain evidence="3">R1DC9</strain>
    </source>
</reference>